<evidence type="ECO:0000256" key="1">
    <source>
        <dbReference type="ARBA" id="ARBA00022857"/>
    </source>
</evidence>
<dbReference type="InterPro" id="IPR013149">
    <property type="entry name" value="ADH-like_C"/>
</dbReference>
<dbReference type="InterPro" id="IPR020843">
    <property type="entry name" value="ER"/>
</dbReference>
<dbReference type="PANTHER" id="PTHR48106">
    <property type="entry name" value="QUINONE OXIDOREDUCTASE PIG3-RELATED"/>
    <property type="match status" value="1"/>
</dbReference>
<dbReference type="SMART" id="SM00829">
    <property type="entry name" value="PKS_ER"/>
    <property type="match status" value="1"/>
</dbReference>
<evidence type="ECO:0000313" key="4">
    <source>
        <dbReference type="EMBL" id="CAK9196405.1"/>
    </source>
</evidence>
<evidence type="ECO:0000313" key="5">
    <source>
        <dbReference type="Proteomes" id="UP001497512"/>
    </source>
</evidence>
<dbReference type="NCBIfam" id="TIGR02824">
    <property type="entry name" value="quinone_pig3"/>
    <property type="match status" value="1"/>
</dbReference>
<dbReference type="PANTHER" id="PTHR48106:SF8">
    <property type="entry name" value="OS02G0805600 PROTEIN"/>
    <property type="match status" value="1"/>
</dbReference>
<dbReference type="CDD" id="cd05276">
    <property type="entry name" value="p53_inducible_oxidoreductase"/>
    <property type="match status" value="1"/>
</dbReference>
<accession>A0ABP0TGX9</accession>
<dbReference type="SUPFAM" id="SSF50129">
    <property type="entry name" value="GroES-like"/>
    <property type="match status" value="1"/>
</dbReference>
<dbReference type="Pfam" id="PF00107">
    <property type="entry name" value="ADH_zinc_N"/>
    <property type="match status" value="1"/>
</dbReference>
<dbReference type="InterPro" id="IPR013154">
    <property type="entry name" value="ADH-like_N"/>
</dbReference>
<dbReference type="InterPro" id="IPR011032">
    <property type="entry name" value="GroES-like_sf"/>
</dbReference>
<evidence type="ECO:0000256" key="2">
    <source>
        <dbReference type="ARBA" id="ARBA00023002"/>
    </source>
</evidence>
<dbReference type="EMBL" id="OZ019903">
    <property type="protein sequence ID" value="CAK9196405.1"/>
    <property type="molecule type" value="Genomic_DNA"/>
</dbReference>
<dbReference type="InterPro" id="IPR036291">
    <property type="entry name" value="NAD(P)-bd_dom_sf"/>
</dbReference>
<keyword evidence="2" id="KW-0560">Oxidoreductase</keyword>
<dbReference type="Pfam" id="PF08240">
    <property type="entry name" value="ADH_N"/>
    <property type="match status" value="1"/>
</dbReference>
<dbReference type="Gene3D" id="3.40.50.720">
    <property type="entry name" value="NAD(P)-binding Rossmann-like Domain"/>
    <property type="match status" value="1"/>
</dbReference>
<dbReference type="Proteomes" id="UP001497512">
    <property type="component" value="Chromosome 11"/>
</dbReference>
<name>A0ABP0TGX9_9BRYO</name>
<dbReference type="InterPro" id="IPR014189">
    <property type="entry name" value="Quinone_OxRdtase_PIG3"/>
</dbReference>
<dbReference type="Gene3D" id="3.90.180.10">
    <property type="entry name" value="Medium-chain alcohol dehydrogenases, catalytic domain"/>
    <property type="match status" value="1"/>
</dbReference>
<keyword evidence="5" id="KW-1185">Reference proteome</keyword>
<reference evidence="4" key="1">
    <citation type="submission" date="2024-02" db="EMBL/GenBank/DDBJ databases">
        <authorList>
            <consortium name="ELIXIR-Norway"/>
            <consortium name="Elixir Norway"/>
        </authorList>
    </citation>
    <scope>NUCLEOTIDE SEQUENCE</scope>
</reference>
<proteinExistence type="predicted"/>
<keyword evidence="1" id="KW-0521">NADP</keyword>
<evidence type="ECO:0000259" key="3">
    <source>
        <dbReference type="SMART" id="SM00829"/>
    </source>
</evidence>
<feature type="domain" description="Enoyl reductase (ER)" evidence="3">
    <location>
        <begin position="10"/>
        <end position="323"/>
    </location>
</feature>
<sequence length="325" mass="34100">MRAIEITKPGGPEVLEIREVPDPKAGEGEVVIKTTATALNRADIMQRQGNYPPPPGASLYPGLEVSGTIESVGPGVSKWKVGDQVCALLGGGGYAEKVNVPEGQVFPIPKGVSLRDAAAIPEVASTVWSTVFMTVHLQPGESLLIHGGGSGIGSFAIQLAKAKGAKVFVTAGSDEKLKKCLELGADVAINYKTENFVARVKEETGGKGVDVILDVVGAPYLNSNLEALALDGRIFIIGLQGGAKGEINLGLLMAKRATIAAAGLRSRPTKDKAAIVQEVVKNVWPEIEAGKVKVIVEDVLPLERADDAHRILEHGTHFGKVILTT</sequence>
<protein>
    <recommendedName>
        <fullName evidence="3">Enoyl reductase (ER) domain-containing protein</fullName>
    </recommendedName>
</protein>
<dbReference type="SUPFAM" id="SSF51735">
    <property type="entry name" value="NAD(P)-binding Rossmann-fold domains"/>
    <property type="match status" value="1"/>
</dbReference>
<organism evidence="4 5">
    <name type="scientific">Sphagnum troendelagicum</name>
    <dbReference type="NCBI Taxonomy" id="128251"/>
    <lineage>
        <taxon>Eukaryota</taxon>
        <taxon>Viridiplantae</taxon>
        <taxon>Streptophyta</taxon>
        <taxon>Embryophyta</taxon>
        <taxon>Bryophyta</taxon>
        <taxon>Sphagnophytina</taxon>
        <taxon>Sphagnopsida</taxon>
        <taxon>Sphagnales</taxon>
        <taxon>Sphagnaceae</taxon>
        <taxon>Sphagnum</taxon>
    </lineage>
</organism>
<gene>
    <name evidence="4" type="ORF">CSSPTR1EN2_LOCUS3457</name>
</gene>